<dbReference type="Gramene" id="TraesCAD_scaffold_096894_01G000300.1">
    <property type="protein sequence ID" value="TraesCAD_scaffold_096894_01G000300.1"/>
    <property type="gene ID" value="TraesCAD_scaffold_096894_01G000300"/>
</dbReference>
<dbReference type="OMA" id="DTRISWD"/>
<dbReference type="Gramene" id="TraesCSU02G119100.1">
    <property type="protein sequence ID" value="TraesCSU02G119100.1"/>
    <property type="gene ID" value="TraesCSU02G119100"/>
</dbReference>
<dbReference type="Gramene" id="TraesROB_scaffold_032112_01G000200.1">
    <property type="protein sequence ID" value="TraesROB_scaffold_032112_01G000200.1"/>
    <property type="gene ID" value="TraesROB_scaffold_032112_01G000200"/>
</dbReference>
<dbReference type="PANTHER" id="PTHR33186">
    <property type="entry name" value="OS10G0136150 PROTEIN-RELATED"/>
    <property type="match status" value="1"/>
</dbReference>
<dbReference type="Gramene" id="TraesCLE_scaffold_093361_01G000300.1">
    <property type="protein sequence ID" value="TraesCLE_scaffold_093361_01G000300.1"/>
    <property type="gene ID" value="TraesCLE_scaffold_093361_01G000300"/>
</dbReference>
<sequence>MEAPNRVPPRRLSFQPANEDHFRLLNCRHGLVLIYNRTRRRLLVWDPITGDQHHVAIPVVFHNFLLKTTEVSGAVLRAGKDVQHFKVVCVATCYDDVQAALAYVYYSETSSWGELISTPIPRLTIFDTRISWDQPAVLVGDALYWLLTGGSEGILEFDFEKNSLAVIQYPVDVYRDQLTVIRTYSGALGFLHVSNFTARLWERKPDYDGVPSWELGRTIELDKLLSLHPMKLYPIIRGFAEDNNVVFLGTAMGDIFSVQLQSLQFNNLPQTDVRSYVHPFESVYTGDIGGERDRAKLF</sequence>
<dbReference type="EnsemblPlants" id="TraesCSU02G119100.1">
    <property type="protein sequence ID" value="TraesCSU02G119100.1"/>
    <property type="gene ID" value="TraesCSU02G119100"/>
</dbReference>
<evidence type="ECO:0000259" key="1">
    <source>
        <dbReference type="Pfam" id="PF23635"/>
    </source>
</evidence>
<feature type="domain" description="F-box protein AT5G49610-like beta-propeller" evidence="1">
    <location>
        <begin position="24"/>
        <end position="268"/>
    </location>
</feature>
<keyword evidence="3" id="KW-1185">Reference proteome</keyword>
<organism evidence="2">
    <name type="scientific">Triticum aestivum</name>
    <name type="common">Wheat</name>
    <dbReference type="NCBI Taxonomy" id="4565"/>
    <lineage>
        <taxon>Eukaryota</taxon>
        <taxon>Viridiplantae</taxon>
        <taxon>Streptophyta</taxon>
        <taxon>Embryophyta</taxon>
        <taxon>Tracheophyta</taxon>
        <taxon>Spermatophyta</taxon>
        <taxon>Magnoliopsida</taxon>
        <taxon>Liliopsida</taxon>
        <taxon>Poales</taxon>
        <taxon>Poaceae</taxon>
        <taxon>BOP clade</taxon>
        <taxon>Pooideae</taxon>
        <taxon>Triticodae</taxon>
        <taxon>Triticeae</taxon>
        <taxon>Triticinae</taxon>
        <taxon>Triticum</taxon>
    </lineage>
</organism>
<reference evidence="2" key="2">
    <citation type="submission" date="2018-10" db="UniProtKB">
        <authorList>
            <consortium name="EnsemblPlants"/>
        </authorList>
    </citation>
    <scope>IDENTIFICATION</scope>
</reference>
<reference evidence="2" key="1">
    <citation type="submission" date="2018-08" db="EMBL/GenBank/DDBJ databases">
        <authorList>
            <person name="Rossello M."/>
        </authorList>
    </citation>
    <scope>NUCLEOTIDE SEQUENCE [LARGE SCALE GENOMIC DNA]</scope>
    <source>
        <strain evidence="2">cv. Chinese Spring</strain>
    </source>
</reference>
<dbReference type="OrthoDB" id="605137at2759"/>
<name>A0A3B6U6H4_WHEAT</name>
<protein>
    <recommendedName>
        <fullName evidence="1">F-box protein AT5G49610-like beta-propeller domain-containing protein</fullName>
    </recommendedName>
</protein>
<dbReference type="InterPro" id="IPR056594">
    <property type="entry name" value="AT5G49610-like_b-prop"/>
</dbReference>
<accession>A0A3B6U6H4</accession>
<dbReference type="AlphaFoldDB" id="A0A3B6U6H4"/>
<dbReference type="Proteomes" id="UP000019116">
    <property type="component" value="Chromosome Un"/>
</dbReference>
<dbReference type="PANTHER" id="PTHR33186:SF13">
    <property type="entry name" value="OS10G0138300 PROTEIN"/>
    <property type="match status" value="1"/>
</dbReference>
<evidence type="ECO:0000313" key="2">
    <source>
        <dbReference type="EnsemblPlants" id="TraesCSU02G119100.1"/>
    </source>
</evidence>
<dbReference type="Gramene" id="TraesWEE_scaffold_052842_01G000200.1">
    <property type="protein sequence ID" value="TraesWEE_scaffold_052842_01G000200.1"/>
    <property type="gene ID" value="TraesWEE_scaffold_052842_01G000200"/>
</dbReference>
<dbReference type="Pfam" id="PF23635">
    <property type="entry name" value="Beta-prop_AT5G49610-like"/>
    <property type="match status" value="1"/>
</dbReference>
<proteinExistence type="predicted"/>
<evidence type="ECO:0000313" key="3">
    <source>
        <dbReference type="Proteomes" id="UP000019116"/>
    </source>
</evidence>